<evidence type="ECO:0000313" key="3">
    <source>
        <dbReference type="EMBL" id="KAK0383232.1"/>
    </source>
</evidence>
<keyword evidence="4" id="KW-1185">Reference proteome</keyword>
<evidence type="ECO:0000256" key="1">
    <source>
        <dbReference type="SAM" id="MobiDB-lite"/>
    </source>
</evidence>
<feature type="region of interest" description="Disordered" evidence="1">
    <location>
        <begin position="266"/>
        <end position="291"/>
    </location>
</feature>
<feature type="compositionally biased region" description="Basic residues" evidence="1">
    <location>
        <begin position="498"/>
        <end position="509"/>
    </location>
</feature>
<feature type="domain" description="TUG ubiquitin-like" evidence="2">
    <location>
        <begin position="8"/>
        <end position="71"/>
    </location>
</feature>
<dbReference type="PANTHER" id="PTHR46467:SF1">
    <property type="entry name" value="TETHER CONTAINING UBX DOMAIN FOR GLUT4"/>
    <property type="match status" value="1"/>
</dbReference>
<accession>A0AA39GBT2</accession>
<dbReference type="Pfam" id="PF11470">
    <property type="entry name" value="TUG-UBL1"/>
    <property type="match status" value="1"/>
</dbReference>
<dbReference type="PANTHER" id="PTHR46467">
    <property type="entry name" value="TETHER CONTAINING UBX DOMAIN FOR GLUT4"/>
    <property type="match status" value="1"/>
</dbReference>
<organism evidence="3 4">
    <name type="scientific">Sarocladium strictum</name>
    <name type="common">Black bundle disease fungus</name>
    <name type="synonym">Acremonium strictum</name>
    <dbReference type="NCBI Taxonomy" id="5046"/>
    <lineage>
        <taxon>Eukaryota</taxon>
        <taxon>Fungi</taxon>
        <taxon>Dikarya</taxon>
        <taxon>Ascomycota</taxon>
        <taxon>Pezizomycotina</taxon>
        <taxon>Sordariomycetes</taxon>
        <taxon>Hypocreomycetidae</taxon>
        <taxon>Hypocreales</taxon>
        <taxon>Sarocladiaceae</taxon>
        <taxon>Sarocladium</taxon>
    </lineage>
</organism>
<feature type="region of interest" description="Disordered" evidence="1">
    <location>
        <begin position="457"/>
        <end position="509"/>
    </location>
</feature>
<dbReference type="InterPro" id="IPR029071">
    <property type="entry name" value="Ubiquitin-like_domsf"/>
</dbReference>
<dbReference type="Gene3D" id="3.10.20.90">
    <property type="entry name" value="Phosphatidylinositol 3-kinase Catalytic Subunit, Chain A, domain 1"/>
    <property type="match status" value="1"/>
</dbReference>
<name>A0AA39GBT2_SARSR</name>
<evidence type="ECO:0000313" key="4">
    <source>
        <dbReference type="Proteomes" id="UP001175261"/>
    </source>
</evidence>
<dbReference type="GO" id="GO:0012506">
    <property type="term" value="C:vesicle membrane"/>
    <property type="evidence" value="ECO:0007669"/>
    <property type="project" value="TreeGrafter"/>
</dbReference>
<dbReference type="InterPro" id="IPR021569">
    <property type="entry name" value="TUG-UBL1"/>
</dbReference>
<feature type="compositionally biased region" description="Basic and acidic residues" evidence="1">
    <location>
        <begin position="475"/>
        <end position="496"/>
    </location>
</feature>
<sequence>MSSHVVVIGTDLRRTTVKVSPGTFLTDVLDKACAHFKLSSSKYTLKHKQKQVDLSVPFRVSGLVAGARLELVQRSQTPSAVQVALEVPLPEGKEIPGRRLIQKFPSDISIWKLLRQFESGTASAGRNINITGRAVAQTAGGSTSGSGQMYYETPVLNIMGRELASFAEFQKTLAQLGYNSGSVLIRLSYRLSGQTLYEAMEEIAQHFKETEEVVGGVNSVKDATAQPAEEQKGTVAPEDTAMTEAAPLTAEPSQSTSADVGAAPIATETSQEPPASSTLPKPSDPYQPVNVFLAPSGTIPAAALAPAPESDFQPTIAHAQLHQARLQESSRNKRLLSDKELAEKAAAEEARLAAVKSLRVRIRFPDNTSSDWEVGPDATGSFLYEAVRRVMASPEQPFHLTLPGAEKTVIKDADAAAHNLVRGYKLAGRVLLSLVWEDTVPAEIRKQPFLKANVARQGQEVKVPDMPTQGEDAEERSGKRPAADEEKPKKTGDGGAKKVPKWFKGLGKK</sequence>
<dbReference type="Proteomes" id="UP001175261">
    <property type="component" value="Unassembled WGS sequence"/>
</dbReference>
<feature type="compositionally biased region" description="Polar residues" evidence="1">
    <location>
        <begin position="267"/>
        <end position="280"/>
    </location>
</feature>
<dbReference type="CDD" id="cd16105">
    <property type="entry name" value="Ubl_ASPSCR1_like"/>
    <property type="match status" value="1"/>
</dbReference>
<protein>
    <recommendedName>
        <fullName evidence="2">TUG ubiquitin-like domain-containing protein</fullName>
    </recommendedName>
</protein>
<comment type="caution">
    <text evidence="3">The sequence shown here is derived from an EMBL/GenBank/DDBJ whole genome shotgun (WGS) entry which is preliminary data.</text>
</comment>
<dbReference type="EMBL" id="JAPDFR010000009">
    <property type="protein sequence ID" value="KAK0383232.1"/>
    <property type="molecule type" value="Genomic_DNA"/>
</dbReference>
<dbReference type="GO" id="GO:0005737">
    <property type="term" value="C:cytoplasm"/>
    <property type="evidence" value="ECO:0007669"/>
    <property type="project" value="TreeGrafter"/>
</dbReference>
<dbReference type="GO" id="GO:0006886">
    <property type="term" value="P:intracellular protein transport"/>
    <property type="evidence" value="ECO:0007669"/>
    <property type="project" value="TreeGrafter"/>
</dbReference>
<dbReference type="SUPFAM" id="SSF54236">
    <property type="entry name" value="Ubiquitin-like"/>
    <property type="match status" value="1"/>
</dbReference>
<dbReference type="GO" id="GO:0005634">
    <property type="term" value="C:nucleus"/>
    <property type="evidence" value="ECO:0007669"/>
    <property type="project" value="TreeGrafter"/>
</dbReference>
<gene>
    <name evidence="3" type="ORF">NLU13_9145</name>
</gene>
<dbReference type="AlphaFoldDB" id="A0AA39GBT2"/>
<proteinExistence type="predicted"/>
<reference evidence="3" key="1">
    <citation type="submission" date="2022-10" db="EMBL/GenBank/DDBJ databases">
        <title>Determination and structural analysis of whole genome sequence of Sarocladium strictum F4-1.</title>
        <authorList>
            <person name="Hu L."/>
            <person name="Jiang Y."/>
        </authorList>
    </citation>
    <scope>NUCLEOTIDE SEQUENCE</scope>
    <source>
        <strain evidence="3">F4-1</strain>
    </source>
</reference>
<evidence type="ECO:0000259" key="2">
    <source>
        <dbReference type="Pfam" id="PF11470"/>
    </source>
</evidence>